<dbReference type="RefSeq" id="WP_010803614.1">
    <property type="nucleotide sequence ID" value="NZ_CAJSYT010000001.1"/>
</dbReference>
<comment type="caution">
    <text evidence="1">The sequence shown here is derived from an EMBL/GenBank/DDBJ whole genome shotgun (WGS) entry which is preliminary data.</text>
</comment>
<accession>A0A6G1ZLI9</accession>
<dbReference type="EMBL" id="WKLP01000060">
    <property type="protein sequence ID" value="MRY14672.1"/>
    <property type="molecule type" value="Genomic_DNA"/>
</dbReference>
<proteinExistence type="predicted"/>
<protein>
    <submittedName>
        <fullName evidence="1">Uncharacterized protein</fullName>
    </submittedName>
</protein>
<sequence>MERSLALDIDYLGVAEPGDGVAGTEYTQYPEIDTVTFNFSEPKEISFTAMGREDPWAVVSKKGDPSSIEYTIPSPTAEELKAHCGGTVTGDKWEAPVSTPTIIKTIKLQSSPYNGKYTEYVFVKASIAGRLSQAPGKEETDLLLVKATIMTPVSAAGVRSAPYCREVKPVTAPVPPSES</sequence>
<reference evidence="1" key="1">
    <citation type="journal article" date="2019" name="Nat. Med.">
        <title>A library of human gut bacterial isolates paired with longitudinal multiomics data enables mechanistic microbiome research.</title>
        <authorList>
            <person name="Poyet M."/>
            <person name="Groussin M."/>
            <person name="Gibbons S.M."/>
            <person name="Avila-Pacheco J."/>
            <person name="Jiang X."/>
            <person name="Kearney S.M."/>
            <person name="Perrotta A.R."/>
            <person name="Berdy B."/>
            <person name="Zhao S."/>
            <person name="Lieberman T.D."/>
            <person name="Swanson P.K."/>
            <person name="Smith M."/>
            <person name="Roesemann S."/>
            <person name="Alexander J.E."/>
            <person name="Rich S.A."/>
            <person name="Livny J."/>
            <person name="Vlamakis H."/>
            <person name="Clish C."/>
            <person name="Bullock K."/>
            <person name="Deik A."/>
            <person name="Scott J."/>
            <person name="Pierce K.A."/>
            <person name="Xavier R.J."/>
            <person name="Alm E.J."/>
        </authorList>
    </citation>
    <scope>NUCLEOTIDE SEQUENCE</scope>
    <source>
        <strain evidence="1">BIOML-A4</strain>
    </source>
</reference>
<dbReference type="AlphaFoldDB" id="A0A6G1ZLI9"/>
<evidence type="ECO:0000313" key="1">
    <source>
        <dbReference type="EMBL" id="MRY14672.1"/>
    </source>
</evidence>
<organism evidence="1">
    <name type="scientific">Parabacteroides goldsteinii</name>
    <dbReference type="NCBI Taxonomy" id="328812"/>
    <lineage>
        <taxon>Bacteria</taxon>
        <taxon>Pseudomonadati</taxon>
        <taxon>Bacteroidota</taxon>
        <taxon>Bacteroidia</taxon>
        <taxon>Bacteroidales</taxon>
        <taxon>Tannerellaceae</taxon>
        <taxon>Parabacteroides</taxon>
    </lineage>
</organism>
<name>A0A6G1ZLI9_9BACT</name>
<gene>
    <name evidence="1" type="ORF">GKE01_24905</name>
</gene>